<dbReference type="Gene3D" id="1.10.1040.10">
    <property type="entry name" value="N-(1-d-carboxylethyl)-l-norvaline Dehydrogenase, domain 2"/>
    <property type="match status" value="1"/>
</dbReference>
<name>A0ABR4KGQ1_9EURO</name>
<evidence type="ECO:0000259" key="1">
    <source>
        <dbReference type="Pfam" id="PF03446"/>
    </source>
</evidence>
<dbReference type="Gene3D" id="3.40.50.720">
    <property type="entry name" value="NAD(P)-binding Rossmann-like Domain"/>
    <property type="match status" value="1"/>
</dbReference>
<dbReference type="InterPro" id="IPR051265">
    <property type="entry name" value="HIBADH-related_NP60_sf"/>
</dbReference>
<dbReference type="RefSeq" id="XP_070899887.1">
    <property type="nucleotide sequence ID" value="XM_071045487.1"/>
</dbReference>
<dbReference type="GeneID" id="98160651"/>
<sequence>MAPPVQHISILGLGHMGSALAHAFLDAGYPVTIWNRTPSKADPLVARGATVAASPARCVQSATGPAVIIISLVSDAAVLAVLRTLPTLEHRTVINYTSSSPTGITETADLVTGSLGGAGYLHGCIISAPSKVKTHDATVFYGGPRALFDRHRAICETLGEGGQDDLGLHGPAAGRAHGERVACAGCGGVLLPQLLGFQEFGPRLVRQDRDGFHGVGEDGISVGTAFSVVSGVVDVAGDCGVSSRLLRGLQGLLGERVEAGKGAEDLSAVVGMLRGAD</sequence>
<dbReference type="InterPro" id="IPR006115">
    <property type="entry name" value="6PGDH_NADP-bd"/>
</dbReference>
<gene>
    <name evidence="2" type="ORF">BJX68DRAFT_266353</name>
</gene>
<comment type="caution">
    <text evidence="2">The sequence shown here is derived from an EMBL/GenBank/DDBJ whole genome shotgun (WGS) entry which is preliminary data.</text>
</comment>
<evidence type="ECO:0000313" key="2">
    <source>
        <dbReference type="EMBL" id="KAL2851446.1"/>
    </source>
</evidence>
<organism evidence="2 3">
    <name type="scientific">Aspergillus pseudodeflectus</name>
    <dbReference type="NCBI Taxonomy" id="176178"/>
    <lineage>
        <taxon>Eukaryota</taxon>
        <taxon>Fungi</taxon>
        <taxon>Dikarya</taxon>
        <taxon>Ascomycota</taxon>
        <taxon>Pezizomycotina</taxon>
        <taxon>Eurotiomycetes</taxon>
        <taxon>Eurotiomycetidae</taxon>
        <taxon>Eurotiales</taxon>
        <taxon>Aspergillaceae</taxon>
        <taxon>Aspergillus</taxon>
        <taxon>Aspergillus subgen. Nidulantes</taxon>
    </lineage>
</organism>
<proteinExistence type="predicted"/>
<accession>A0ABR4KGQ1</accession>
<dbReference type="Proteomes" id="UP001610444">
    <property type="component" value="Unassembled WGS sequence"/>
</dbReference>
<dbReference type="PANTHER" id="PTHR43580">
    <property type="entry name" value="OXIDOREDUCTASE GLYR1-RELATED"/>
    <property type="match status" value="1"/>
</dbReference>
<dbReference type="Pfam" id="PF03446">
    <property type="entry name" value="NAD_binding_2"/>
    <property type="match status" value="1"/>
</dbReference>
<feature type="domain" description="6-phosphogluconate dehydrogenase NADP-binding" evidence="1">
    <location>
        <begin position="8"/>
        <end position="160"/>
    </location>
</feature>
<dbReference type="EMBL" id="JBFXLR010000018">
    <property type="protein sequence ID" value="KAL2851446.1"/>
    <property type="molecule type" value="Genomic_DNA"/>
</dbReference>
<protein>
    <recommendedName>
        <fullName evidence="1">6-phosphogluconate dehydrogenase NADP-binding domain-containing protein</fullName>
    </recommendedName>
</protein>
<dbReference type="InterPro" id="IPR036291">
    <property type="entry name" value="NAD(P)-bd_dom_sf"/>
</dbReference>
<reference evidence="2 3" key="1">
    <citation type="submission" date="2024-07" db="EMBL/GenBank/DDBJ databases">
        <title>Section-level genome sequencing and comparative genomics of Aspergillus sections Usti and Cavernicolus.</title>
        <authorList>
            <consortium name="Lawrence Berkeley National Laboratory"/>
            <person name="Nybo J.L."/>
            <person name="Vesth T.C."/>
            <person name="Theobald S."/>
            <person name="Frisvad J.C."/>
            <person name="Larsen T.O."/>
            <person name="Kjaerboelling I."/>
            <person name="Rothschild-Mancinelli K."/>
            <person name="Lyhne E.K."/>
            <person name="Kogle M.E."/>
            <person name="Barry K."/>
            <person name="Clum A."/>
            <person name="Na H."/>
            <person name="Ledsgaard L."/>
            <person name="Lin J."/>
            <person name="Lipzen A."/>
            <person name="Kuo A."/>
            <person name="Riley R."/>
            <person name="Mondo S."/>
            <person name="LaButti K."/>
            <person name="Haridas S."/>
            <person name="Pangalinan J."/>
            <person name="Salamov A.A."/>
            <person name="Simmons B.A."/>
            <person name="Magnuson J.K."/>
            <person name="Chen J."/>
            <person name="Drula E."/>
            <person name="Henrissat B."/>
            <person name="Wiebenga A."/>
            <person name="Lubbers R.J."/>
            <person name="Gomes A.C."/>
            <person name="Macurrencykelacurrency M.R."/>
            <person name="Stajich J."/>
            <person name="Grigoriev I.V."/>
            <person name="Mortensen U.H."/>
            <person name="De vries R.P."/>
            <person name="Baker S.E."/>
            <person name="Andersen M.R."/>
        </authorList>
    </citation>
    <scope>NUCLEOTIDE SEQUENCE [LARGE SCALE GENOMIC DNA]</scope>
    <source>
        <strain evidence="2 3">CBS 756.74</strain>
    </source>
</reference>
<dbReference type="PANTHER" id="PTHR43580:SF2">
    <property type="entry name" value="CYTOKINE-LIKE NUCLEAR FACTOR N-PAC"/>
    <property type="match status" value="1"/>
</dbReference>
<keyword evidence="3" id="KW-1185">Reference proteome</keyword>
<evidence type="ECO:0000313" key="3">
    <source>
        <dbReference type="Proteomes" id="UP001610444"/>
    </source>
</evidence>
<dbReference type="SUPFAM" id="SSF51735">
    <property type="entry name" value="NAD(P)-binding Rossmann-fold domains"/>
    <property type="match status" value="1"/>
</dbReference>
<dbReference type="InterPro" id="IPR013328">
    <property type="entry name" value="6PGD_dom2"/>
</dbReference>